<dbReference type="KEGG" id="rba:RB1491"/>
<evidence type="ECO:0000313" key="3">
    <source>
        <dbReference type="Proteomes" id="UP000001025"/>
    </source>
</evidence>
<keyword evidence="3" id="KW-1185">Reference proteome</keyword>
<sequence>MMFASRFRPPLFPPLTTFREAFTERPRRRRSPAASSHVARPANLGHSVSIDEFDVSHIRPLAFPNHTRIVRGNARTIRESDGSLCPATSRATHRVPGTELHLLSRCRHSGR</sequence>
<dbReference type="HOGENOM" id="CLU_2156348_0_0_0"/>
<proteinExistence type="predicted"/>
<dbReference type="InParanoid" id="Q7UX87"/>
<dbReference type="Proteomes" id="UP000001025">
    <property type="component" value="Chromosome"/>
</dbReference>
<reference evidence="2 3" key="1">
    <citation type="journal article" date="2003" name="Proc. Natl. Acad. Sci. U.S.A.">
        <title>Complete genome sequence of the marine planctomycete Pirellula sp. strain 1.</title>
        <authorList>
            <person name="Gloeckner F.O."/>
            <person name="Kube M."/>
            <person name="Bauer M."/>
            <person name="Teeling H."/>
            <person name="Lombardot T."/>
            <person name="Ludwig W."/>
            <person name="Gade D."/>
            <person name="Beck A."/>
            <person name="Borzym K."/>
            <person name="Heitmann K."/>
            <person name="Rabus R."/>
            <person name="Schlesner H."/>
            <person name="Amann R."/>
            <person name="Reinhardt R."/>
        </authorList>
    </citation>
    <scope>NUCLEOTIDE SEQUENCE [LARGE SCALE GENOMIC DNA]</scope>
    <source>
        <strain evidence="3">DSM 10527 / NCIMB 13988 / SH1</strain>
    </source>
</reference>
<evidence type="ECO:0000313" key="2">
    <source>
        <dbReference type="EMBL" id="CAD72121.1"/>
    </source>
</evidence>
<protein>
    <submittedName>
        <fullName evidence="2">Uncharacterized protein</fullName>
    </submittedName>
</protein>
<gene>
    <name evidence="2" type="ordered locus">RB1491</name>
</gene>
<evidence type="ECO:0000256" key="1">
    <source>
        <dbReference type="SAM" id="MobiDB-lite"/>
    </source>
</evidence>
<name>Q7UX87_RHOBA</name>
<accession>Q7UX87</accession>
<dbReference type="STRING" id="243090.RB1491"/>
<dbReference type="EnsemblBacteria" id="CAD72121">
    <property type="protein sequence ID" value="CAD72121"/>
    <property type="gene ID" value="RB1491"/>
</dbReference>
<organism evidence="2 3">
    <name type="scientific">Rhodopirellula baltica (strain DSM 10527 / NCIMB 13988 / SH1)</name>
    <dbReference type="NCBI Taxonomy" id="243090"/>
    <lineage>
        <taxon>Bacteria</taxon>
        <taxon>Pseudomonadati</taxon>
        <taxon>Planctomycetota</taxon>
        <taxon>Planctomycetia</taxon>
        <taxon>Pirellulales</taxon>
        <taxon>Pirellulaceae</taxon>
        <taxon>Rhodopirellula</taxon>
    </lineage>
</organism>
<dbReference type="AlphaFoldDB" id="Q7UX87"/>
<dbReference type="EMBL" id="BX294135">
    <property type="protein sequence ID" value="CAD72121.1"/>
    <property type="molecule type" value="Genomic_DNA"/>
</dbReference>
<feature type="region of interest" description="Disordered" evidence="1">
    <location>
        <begin position="19"/>
        <end position="41"/>
    </location>
</feature>